<accession>A0A2T1KCG1</accession>
<feature type="transmembrane region" description="Helical" evidence="1">
    <location>
        <begin position="41"/>
        <end position="63"/>
    </location>
</feature>
<dbReference type="AlphaFoldDB" id="A0A2T1KCG1"/>
<keyword evidence="1" id="KW-0812">Transmembrane</keyword>
<organism evidence="2 3">
    <name type="scientific">Marinobacter halophilus</name>
    <dbReference type="NCBI Taxonomy" id="1323740"/>
    <lineage>
        <taxon>Bacteria</taxon>
        <taxon>Pseudomonadati</taxon>
        <taxon>Pseudomonadota</taxon>
        <taxon>Gammaproteobacteria</taxon>
        <taxon>Pseudomonadales</taxon>
        <taxon>Marinobacteraceae</taxon>
        <taxon>Marinobacter</taxon>
    </lineage>
</organism>
<comment type="caution">
    <text evidence="2">The sequence shown here is derived from an EMBL/GenBank/DDBJ whole genome shotgun (WGS) entry which is preliminary data.</text>
</comment>
<keyword evidence="1" id="KW-0472">Membrane</keyword>
<evidence type="ECO:0000313" key="3">
    <source>
        <dbReference type="Proteomes" id="UP000238385"/>
    </source>
</evidence>
<keyword evidence="1" id="KW-1133">Transmembrane helix</keyword>
<sequence>MIIMALFVLTLGVVSVASLITGKLTPWSSQPVYFRQRPVVFLAYVSGCLIVMVCLIAVLRAWFG</sequence>
<proteinExistence type="predicted"/>
<dbReference type="Proteomes" id="UP000238385">
    <property type="component" value="Unassembled WGS sequence"/>
</dbReference>
<evidence type="ECO:0000313" key="2">
    <source>
        <dbReference type="EMBL" id="PSF07806.1"/>
    </source>
</evidence>
<gene>
    <name evidence="2" type="ORF">C7H08_10365</name>
</gene>
<name>A0A2T1KCG1_9GAMM</name>
<evidence type="ECO:0000256" key="1">
    <source>
        <dbReference type="SAM" id="Phobius"/>
    </source>
</evidence>
<keyword evidence="3" id="KW-1185">Reference proteome</keyword>
<reference evidence="2 3" key="1">
    <citation type="submission" date="2018-03" db="EMBL/GenBank/DDBJ databases">
        <title>Marinobacter brunus sp. nov., a marine bacterium of Gamma-proteobacteria isolated from the surface seawater of the South China Sea.</title>
        <authorList>
            <person name="Cheng H."/>
            <person name="Wu Y.-H."/>
            <person name="Xamxidin M."/>
            <person name="Xu X.-W."/>
        </authorList>
    </citation>
    <scope>NUCLEOTIDE SEQUENCE [LARGE SCALE GENOMIC DNA]</scope>
    <source>
        <strain evidence="2 3">JCM 30472</strain>
    </source>
</reference>
<dbReference type="EMBL" id="PXNN01000013">
    <property type="protein sequence ID" value="PSF07806.1"/>
    <property type="molecule type" value="Genomic_DNA"/>
</dbReference>
<protein>
    <submittedName>
        <fullName evidence="2">Uncharacterized protein</fullName>
    </submittedName>
</protein>